<evidence type="ECO:0000313" key="1">
    <source>
        <dbReference type="EMBL" id="TMW63004.1"/>
    </source>
</evidence>
<dbReference type="EMBL" id="SPLM01000073">
    <property type="protein sequence ID" value="TMW63004.1"/>
    <property type="molecule type" value="Genomic_DNA"/>
</dbReference>
<gene>
    <name evidence="1" type="ORF">Poli38472_005622</name>
</gene>
<keyword evidence="2" id="KW-1185">Reference proteome</keyword>
<proteinExistence type="predicted"/>
<organism evidence="1 2">
    <name type="scientific">Pythium oligandrum</name>
    <name type="common">Mycoparasitic fungus</name>
    <dbReference type="NCBI Taxonomy" id="41045"/>
    <lineage>
        <taxon>Eukaryota</taxon>
        <taxon>Sar</taxon>
        <taxon>Stramenopiles</taxon>
        <taxon>Oomycota</taxon>
        <taxon>Peronosporomycetes</taxon>
        <taxon>Pythiales</taxon>
        <taxon>Pythiaceae</taxon>
        <taxon>Pythium</taxon>
    </lineage>
</organism>
<sequence>MPTRVYAPMLRAGLHRSSVLSGRLQSVPHAPRSGVTPAAQLLATRAFSVRAPPKQTKPLDTKRILETPIVEDADSTLMRWIGRGSATQMYCTFIFAGKLIYEADAAANLYEVIATSGAIASASVCVFLGAKLWCDRIVTDIASCRNFGEKDEFVRLTIQGTLAKYALYVSVKDFILLQHDKPDSYKFRVGARNFTLDLANAKCTSRKSLETLLQGQPLVTRKGKQPKKPRNSP</sequence>
<evidence type="ECO:0000313" key="2">
    <source>
        <dbReference type="Proteomes" id="UP000794436"/>
    </source>
</evidence>
<reference evidence="1" key="1">
    <citation type="submission" date="2019-03" db="EMBL/GenBank/DDBJ databases">
        <title>Long read genome sequence of the mycoparasitic Pythium oligandrum ATCC 38472 isolated from sugarbeet rhizosphere.</title>
        <authorList>
            <person name="Gaulin E."/>
        </authorList>
    </citation>
    <scope>NUCLEOTIDE SEQUENCE</scope>
    <source>
        <strain evidence="1">ATCC 38472_TT</strain>
    </source>
</reference>
<name>A0A8K1CH84_PYTOL</name>
<dbReference type="OrthoDB" id="111646at2759"/>
<accession>A0A8K1CH84</accession>
<comment type="caution">
    <text evidence="1">The sequence shown here is derived from an EMBL/GenBank/DDBJ whole genome shotgun (WGS) entry which is preliminary data.</text>
</comment>
<protein>
    <submittedName>
        <fullName evidence="1">Uncharacterized protein</fullName>
    </submittedName>
</protein>
<dbReference type="Proteomes" id="UP000794436">
    <property type="component" value="Unassembled WGS sequence"/>
</dbReference>
<dbReference type="AlphaFoldDB" id="A0A8K1CH84"/>